<feature type="region of interest" description="Disordered" evidence="1">
    <location>
        <begin position="115"/>
        <end position="174"/>
    </location>
</feature>
<dbReference type="VEuPathDB" id="AmoebaDB:ACA1_197840"/>
<dbReference type="RefSeq" id="XP_004341686.1">
    <property type="nucleotide sequence ID" value="XM_004341638.1"/>
</dbReference>
<protein>
    <submittedName>
        <fullName evidence="2">Uncharacterized protein</fullName>
    </submittedName>
</protein>
<organism evidence="2 3">
    <name type="scientific">Acanthamoeba castellanii (strain ATCC 30010 / Neff)</name>
    <dbReference type="NCBI Taxonomy" id="1257118"/>
    <lineage>
        <taxon>Eukaryota</taxon>
        <taxon>Amoebozoa</taxon>
        <taxon>Discosea</taxon>
        <taxon>Longamoebia</taxon>
        <taxon>Centramoebida</taxon>
        <taxon>Acanthamoebidae</taxon>
        <taxon>Acanthamoeba</taxon>
    </lineage>
</organism>
<dbReference type="Proteomes" id="UP000011083">
    <property type="component" value="Unassembled WGS sequence"/>
</dbReference>
<accession>L8H2A9</accession>
<name>L8H2A9_ACACF</name>
<feature type="region of interest" description="Disordered" evidence="1">
    <location>
        <begin position="231"/>
        <end position="271"/>
    </location>
</feature>
<gene>
    <name evidence="2" type="ORF">ACA1_197840</name>
</gene>
<keyword evidence="3" id="KW-1185">Reference proteome</keyword>
<evidence type="ECO:0000313" key="2">
    <source>
        <dbReference type="EMBL" id="ELR19594.1"/>
    </source>
</evidence>
<sequence length="271" mass="30041">MEKEEPLRVRLELVSFGWGYGPERREGQPQKKNRGESKKTASRGTLWAAALNLRKFANPPVSMRRRGLTGLDSELQAAVWAAPKAELHYAKVRADVVALLTERLRALLVKAPGKLGTQEAEDGEGEDDSDEKNEDDSDEEEDSDDEDSDDEDSDDESEEEEEDNAEGEEDEEEDVVVIAIGLGCEKGKHRSVAVVERLLREECLRTITIADVGGHAGRPVELEVVARHRDIKRGGRGDAASDDNRPFKGRRRAEARQRKRGCAGHAGDEDC</sequence>
<dbReference type="STRING" id="1257118.L8H2A9"/>
<dbReference type="AlphaFoldDB" id="L8H2A9"/>
<dbReference type="GeneID" id="14920417"/>
<feature type="compositionally biased region" description="Basic and acidic residues" evidence="1">
    <location>
        <begin position="242"/>
        <end position="256"/>
    </location>
</feature>
<evidence type="ECO:0000256" key="1">
    <source>
        <dbReference type="SAM" id="MobiDB-lite"/>
    </source>
</evidence>
<dbReference type="KEGG" id="acan:ACA1_197840"/>
<proteinExistence type="predicted"/>
<feature type="compositionally biased region" description="Acidic residues" evidence="1">
    <location>
        <begin position="119"/>
        <end position="174"/>
    </location>
</feature>
<dbReference type="Gene3D" id="3.30.70.2850">
    <property type="match status" value="1"/>
</dbReference>
<reference evidence="2 3" key="1">
    <citation type="journal article" date="2013" name="Genome Biol.">
        <title>Genome of Acanthamoeba castellanii highlights extensive lateral gene transfer and early evolution of tyrosine kinase signaling.</title>
        <authorList>
            <person name="Clarke M."/>
            <person name="Lohan A.J."/>
            <person name="Liu B."/>
            <person name="Lagkouvardos I."/>
            <person name="Roy S."/>
            <person name="Zafar N."/>
            <person name="Bertelli C."/>
            <person name="Schilde C."/>
            <person name="Kianianmomeni A."/>
            <person name="Burglin T.R."/>
            <person name="Frech C."/>
            <person name="Turcotte B."/>
            <person name="Kopec K.O."/>
            <person name="Synnott J.M."/>
            <person name="Choo C."/>
            <person name="Paponov I."/>
            <person name="Finkler A."/>
            <person name="Soon Heng Tan C."/>
            <person name="Hutchins A.P."/>
            <person name="Weinmeier T."/>
            <person name="Rattei T."/>
            <person name="Chu J.S."/>
            <person name="Gimenez G."/>
            <person name="Irimia M."/>
            <person name="Rigden D.J."/>
            <person name="Fitzpatrick D.A."/>
            <person name="Lorenzo-Morales J."/>
            <person name="Bateman A."/>
            <person name="Chiu C.H."/>
            <person name="Tang P."/>
            <person name="Hegemann P."/>
            <person name="Fromm H."/>
            <person name="Raoult D."/>
            <person name="Greub G."/>
            <person name="Miranda-Saavedra D."/>
            <person name="Chen N."/>
            <person name="Nash P."/>
            <person name="Ginger M.L."/>
            <person name="Horn M."/>
            <person name="Schaap P."/>
            <person name="Caler L."/>
            <person name="Loftus B."/>
        </authorList>
    </citation>
    <scope>NUCLEOTIDE SEQUENCE [LARGE SCALE GENOMIC DNA]</scope>
    <source>
        <strain evidence="2 3">Neff</strain>
    </source>
</reference>
<feature type="compositionally biased region" description="Basic and acidic residues" evidence="1">
    <location>
        <begin position="22"/>
        <end position="39"/>
    </location>
</feature>
<feature type="region of interest" description="Disordered" evidence="1">
    <location>
        <begin position="19"/>
        <end position="43"/>
    </location>
</feature>
<dbReference type="EMBL" id="KB007932">
    <property type="protein sequence ID" value="ELR19594.1"/>
    <property type="molecule type" value="Genomic_DNA"/>
</dbReference>
<evidence type="ECO:0000313" key="3">
    <source>
        <dbReference type="Proteomes" id="UP000011083"/>
    </source>
</evidence>